<sequence length="190" mass="22190">MYVCFALLLDHDIHNRIRKMVHQLISTHQVGIETALLPQHVSLKQSFFVPQMEEVEQYFDHFAARIRSFSITFHAVDLIHQKRGDTDTQVLWLDIQEDRELRGLHNRLNQDLSRGLQIPNSGFDGDGYHFHSTLAYGSGRYEEFQAMKNELNSSFIEMSCEIKEIAMFYSMDALLPGRFITHKILPLHEK</sequence>
<evidence type="ECO:0000313" key="1">
    <source>
        <dbReference type="EMBL" id="MBD2843581.1"/>
    </source>
</evidence>
<dbReference type="Proteomes" id="UP000621560">
    <property type="component" value="Unassembled WGS sequence"/>
</dbReference>
<dbReference type="GO" id="GO:0016874">
    <property type="term" value="F:ligase activity"/>
    <property type="evidence" value="ECO:0007669"/>
    <property type="project" value="UniProtKB-KW"/>
</dbReference>
<dbReference type="Gene3D" id="3.90.1140.10">
    <property type="entry name" value="Cyclic phosphodiesterase"/>
    <property type="match status" value="1"/>
</dbReference>
<keyword evidence="1" id="KW-0436">Ligase</keyword>
<accession>A0A927BN54</accession>
<dbReference type="Pfam" id="PF13563">
    <property type="entry name" value="2_5_RNA_ligase2"/>
    <property type="match status" value="1"/>
</dbReference>
<proteinExistence type="predicted"/>
<comment type="caution">
    <text evidence="1">The sequence shown here is derived from an EMBL/GenBank/DDBJ whole genome shotgun (WGS) entry which is preliminary data.</text>
</comment>
<name>A0A927BN54_9BACL</name>
<protein>
    <submittedName>
        <fullName evidence="1">2'-5' RNA ligase family protein</fullName>
    </submittedName>
</protein>
<dbReference type="AlphaFoldDB" id="A0A927BN54"/>
<dbReference type="RefSeq" id="WP_190913530.1">
    <property type="nucleotide sequence ID" value="NZ_JACXIZ010000001.1"/>
</dbReference>
<gene>
    <name evidence="1" type="ORF">IDH44_00130</name>
</gene>
<reference evidence="1" key="1">
    <citation type="submission" date="2020-09" db="EMBL/GenBank/DDBJ databases">
        <title>A novel bacterium of genus Paenibacillus, isolated from South China Sea.</title>
        <authorList>
            <person name="Huang H."/>
            <person name="Mo K."/>
            <person name="Hu Y."/>
        </authorList>
    </citation>
    <scope>NUCLEOTIDE SEQUENCE</scope>
    <source>
        <strain evidence="1">IB182496</strain>
    </source>
</reference>
<dbReference type="InterPro" id="IPR009097">
    <property type="entry name" value="Cyclic_Pdiesterase"/>
</dbReference>
<organism evidence="1 2">
    <name type="scientific">Paenibacillus sabuli</name>
    <dbReference type="NCBI Taxonomy" id="2772509"/>
    <lineage>
        <taxon>Bacteria</taxon>
        <taxon>Bacillati</taxon>
        <taxon>Bacillota</taxon>
        <taxon>Bacilli</taxon>
        <taxon>Bacillales</taxon>
        <taxon>Paenibacillaceae</taxon>
        <taxon>Paenibacillus</taxon>
    </lineage>
</organism>
<keyword evidence="2" id="KW-1185">Reference proteome</keyword>
<evidence type="ECO:0000313" key="2">
    <source>
        <dbReference type="Proteomes" id="UP000621560"/>
    </source>
</evidence>
<dbReference type="SUPFAM" id="SSF55144">
    <property type="entry name" value="LigT-like"/>
    <property type="match status" value="1"/>
</dbReference>
<dbReference type="EMBL" id="JACXIZ010000001">
    <property type="protein sequence ID" value="MBD2843581.1"/>
    <property type="molecule type" value="Genomic_DNA"/>
</dbReference>